<dbReference type="InterPro" id="IPR005226">
    <property type="entry name" value="UPF0014_fam"/>
</dbReference>
<evidence type="ECO:0000256" key="2">
    <source>
        <dbReference type="ARBA" id="ARBA00005268"/>
    </source>
</evidence>
<keyword evidence="5 6" id="KW-0472">Membrane</keyword>
<keyword evidence="3 6" id="KW-0812">Transmembrane</keyword>
<feature type="transmembrane region" description="Helical" evidence="6">
    <location>
        <begin position="123"/>
        <end position="142"/>
    </location>
</feature>
<feature type="transmembrane region" description="Helical" evidence="6">
    <location>
        <begin position="36"/>
        <end position="54"/>
    </location>
</feature>
<dbReference type="RefSeq" id="WP_209527440.1">
    <property type="nucleotide sequence ID" value="NZ_JAEEGA010000006.1"/>
</dbReference>
<accession>A0A940PDE5</accession>
<evidence type="ECO:0000256" key="1">
    <source>
        <dbReference type="ARBA" id="ARBA00004141"/>
    </source>
</evidence>
<dbReference type="EMBL" id="JAEEGA010000006">
    <property type="protein sequence ID" value="MBP1041466.1"/>
    <property type="molecule type" value="Genomic_DNA"/>
</dbReference>
<feature type="transmembrane region" description="Helical" evidence="6">
    <location>
        <begin position="215"/>
        <end position="238"/>
    </location>
</feature>
<dbReference type="Pfam" id="PF03649">
    <property type="entry name" value="UPF0014"/>
    <property type="match status" value="1"/>
</dbReference>
<dbReference type="AlphaFoldDB" id="A0A940PDE5"/>
<reference evidence="7" key="1">
    <citation type="submission" date="2020-12" db="EMBL/GenBank/DDBJ databases">
        <title>Vagococcus allomyrinae sp. nov. and Enterococcus lavae sp. nov., isolated from the larvae of Allomyrina dichotoma.</title>
        <authorList>
            <person name="Lee S.D."/>
        </authorList>
    </citation>
    <scope>NUCLEOTIDE SEQUENCE</scope>
    <source>
        <strain evidence="7">BWB3-3</strain>
    </source>
</reference>
<dbReference type="Proteomes" id="UP000674938">
    <property type="component" value="Unassembled WGS sequence"/>
</dbReference>
<name>A0A940PDE5_9ENTE</name>
<comment type="caution">
    <text evidence="7">The sequence shown here is derived from an EMBL/GenBank/DDBJ whole genome shotgun (WGS) entry which is preliminary data.</text>
</comment>
<evidence type="ECO:0000313" key="8">
    <source>
        <dbReference type="Proteomes" id="UP000674938"/>
    </source>
</evidence>
<feature type="transmembrane region" description="Helical" evidence="6">
    <location>
        <begin position="6"/>
        <end position="24"/>
    </location>
</feature>
<evidence type="ECO:0000313" key="7">
    <source>
        <dbReference type="EMBL" id="MBP1041466.1"/>
    </source>
</evidence>
<protein>
    <submittedName>
        <fullName evidence="7">Iron export ABC transporter permease subunit FetB</fullName>
    </submittedName>
</protein>
<gene>
    <name evidence="7" type="primary">fetB</name>
    <name evidence="7" type="ORF">I6N95_10655</name>
</gene>
<dbReference type="PANTHER" id="PTHR30028">
    <property type="entry name" value="UPF0014 INNER MEMBRANE PROTEIN YBBM-RELATED"/>
    <property type="match status" value="1"/>
</dbReference>
<evidence type="ECO:0000256" key="5">
    <source>
        <dbReference type="ARBA" id="ARBA00023136"/>
    </source>
</evidence>
<feature type="transmembrane region" description="Helical" evidence="6">
    <location>
        <begin position="91"/>
        <end position="111"/>
    </location>
</feature>
<evidence type="ECO:0000256" key="6">
    <source>
        <dbReference type="SAM" id="Phobius"/>
    </source>
</evidence>
<sequence>MNTLAINNMTLVLAASLVVISLFLSYKEQLKLEKSIIVSVVRAVVQLTVIGYVLKYVFQSSQLVLVIAMFLVICFNASYNAAKKNPGIPNIFRTSLIAITSGTLVTLAILVASGSIQLVASQVVPITGMIASNSMVAIGLCYRHMTTAFKDRRQQVQERLALGANLKQASRIIVRESIRTGITPTLDSTKTMGIVSLPGMMSGLIFAGVDPVHAIKYQIMVVFMLMSTTAIASVIACYGSYRGYFNEYDQLV</sequence>
<dbReference type="GO" id="GO:0005886">
    <property type="term" value="C:plasma membrane"/>
    <property type="evidence" value="ECO:0007669"/>
    <property type="project" value="TreeGrafter"/>
</dbReference>
<dbReference type="PANTHER" id="PTHR30028:SF0">
    <property type="entry name" value="PROTEIN ALUMINUM SENSITIVE 3"/>
    <property type="match status" value="1"/>
</dbReference>
<evidence type="ECO:0000256" key="4">
    <source>
        <dbReference type="ARBA" id="ARBA00022989"/>
    </source>
</evidence>
<keyword evidence="8" id="KW-1185">Reference proteome</keyword>
<keyword evidence="4 6" id="KW-1133">Transmembrane helix</keyword>
<evidence type="ECO:0000256" key="3">
    <source>
        <dbReference type="ARBA" id="ARBA00022692"/>
    </source>
</evidence>
<feature type="transmembrane region" description="Helical" evidence="6">
    <location>
        <begin position="60"/>
        <end position="79"/>
    </location>
</feature>
<comment type="subcellular location">
    <subcellularLocation>
        <location evidence="1">Membrane</location>
        <topology evidence="1">Multi-pass membrane protein</topology>
    </subcellularLocation>
</comment>
<feature type="transmembrane region" description="Helical" evidence="6">
    <location>
        <begin position="191"/>
        <end position="209"/>
    </location>
</feature>
<proteinExistence type="inferred from homology"/>
<comment type="similarity">
    <text evidence="2">Belongs to the UPF0014 family.</text>
</comment>
<organism evidence="7 8">
    <name type="scientific">Vagococcus allomyrinae</name>
    <dbReference type="NCBI Taxonomy" id="2794353"/>
    <lineage>
        <taxon>Bacteria</taxon>
        <taxon>Bacillati</taxon>
        <taxon>Bacillota</taxon>
        <taxon>Bacilli</taxon>
        <taxon>Lactobacillales</taxon>
        <taxon>Enterococcaceae</taxon>
        <taxon>Vagococcus</taxon>
    </lineage>
</organism>